<evidence type="ECO:0000256" key="1">
    <source>
        <dbReference type="ARBA" id="ARBA00008791"/>
    </source>
</evidence>
<dbReference type="PRINTS" id="PR01438">
    <property type="entry name" value="UNVRSLSTRESS"/>
</dbReference>
<dbReference type="AlphaFoldDB" id="A0A2P7RDK4"/>
<dbReference type="EMBL" id="PXYH01000001">
    <property type="protein sequence ID" value="PSJ48279.1"/>
    <property type="molecule type" value="Genomic_DNA"/>
</dbReference>
<name>A0A2P7RDK4_9GAMM</name>
<dbReference type="OrthoDB" id="9804721at2"/>
<dbReference type="RefSeq" id="WP_106451733.1">
    <property type="nucleotide sequence ID" value="NZ_PXYH01000001.1"/>
</dbReference>
<sequence>MSSNVLAGIDGSEHTAAVCDYAAWAADRLSASLVLLHVLHRPEPIVLVNLSAATSLDAQEQVIDELAALDEKRLELVRERSRLILGQATARIEAAGYPAPRAVQREGRLVQALARYDDYAELLVLGRQGSGHAGCDHRLGSHVEQVIRTTERPLLLTLGSFQPPRRLMLAFDGSATSEKGVAWLAGSPLFAGLECHLVMVGEDEPGRRASLARAARTLTDAGRSCTTALLQGKVESCLLDYQRQQDIDLMLMGAYSQSRLREWLLGSTTHHMLAQTGVPLLILR</sequence>
<evidence type="ECO:0000259" key="2">
    <source>
        <dbReference type="Pfam" id="PF00582"/>
    </source>
</evidence>
<dbReference type="Proteomes" id="UP000242181">
    <property type="component" value="Unassembled WGS sequence"/>
</dbReference>
<accession>A0A2P7RDK4</accession>
<dbReference type="Gene3D" id="3.40.50.12370">
    <property type="match status" value="1"/>
</dbReference>
<evidence type="ECO:0000313" key="3">
    <source>
        <dbReference type="EMBL" id="PSJ48279.1"/>
    </source>
</evidence>
<feature type="domain" description="UspA" evidence="2">
    <location>
        <begin position="214"/>
        <end position="284"/>
    </location>
</feature>
<dbReference type="PANTHER" id="PTHR46268:SF6">
    <property type="entry name" value="UNIVERSAL STRESS PROTEIN UP12"/>
    <property type="match status" value="1"/>
</dbReference>
<evidence type="ECO:0000313" key="4">
    <source>
        <dbReference type="Proteomes" id="UP000242181"/>
    </source>
</evidence>
<feature type="domain" description="UspA" evidence="2">
    <location>
        <begin position="1"/>
        <end position="156"/>
    </location>
</feature>
<gene>
    <name evidence="3" type="ORF">C7I36_00170</name>
</gene>
<organism evidence="3 4">
    <name type="scientific">Zobellella taiwanensis</name>
    <dbReference type="NCBI Taxonomy" id="347535"/>
    <lineage>
        <taxon>Bacteria</taxon>
        <taxon>Pseudomonadati</taxon>
        <taxon>Pseudomonadota</taxon>
        <taxon>Gammaproteobacteria</taxon>
        <taxon>Aeromonadales</taxon>
        <taxon>Aeromonadaceae</taxon>
        <taxon>Zobellella</taxon>
    </lineage>
</organism>
<comment type="similarity">
    <text evidence="1">Belongs to the universal stress protein A family.</text>
</comment>
<comment type="caution">
    <text evidence="3">The sequence shown here is derived from an EMBL/GenBank/DDBJ whole genome shotgun (WGS) entry which is preliminary data.</text>
</comment>
<dbReference type="PANTHER" id="PTHR46268">
    <property type="entry name" value="STRESS RESPONSE PROTEIN NHAX"/>
    <property type="match status" value="1"/>
</dbReference>
<dbReference type="CDD" id="cd00293">
    <property type="entry name" value="USP-like"/>
    <property type="match status" value="2"/>
</dbReference>
<dbReference type="InterPro" id="IPR006016">
    <property type="entry name" value="UspA"/>
</dbReference>
<dbReference type="SUPFAM" id="SSF52402">
    <property type="entry name" value="Adenine nucleotide alpha hydrolases-like"/>
    <property type="match status" value="2"/>
</dbReference>
<dbReference type="InterPro" id="IPR006015">
    <property type="entry name" value="Universal_stress_UspA"/>
</dbReference>
<dbReference type="Pfam" id="PF00582">
    <property type="entry name" value="Usp"/>
    <property type="match status" value="2"/>
</dbReference>
<reference evidence="3 4" key="1">
    <citation type="submission" date="2018-03" db="EMBL/GenBank/DDBJ databases">
        <title>The draft genome of Zobellella taiwanensis JCM 13381.</title>
        <authorList>
            <person name="Liu L."/>
            <person name="Li L."/>
            <person name="Wang T."/>
            <person name="Zhang X."/>
            <person name="Liang L."/>
        </authorList>
    </citation>
    <scope>NUCLEOTIDE SEQUENCE [LARGE SCALE GENOMIC DNA]</scope>
    <source>
        <strain evidence="3 4">JCM 13381</strain>
    </source>
</reference>
<keyword evidence="4" id="KW-1185">Reference proteome</keyword>
<protein>
    <submittedName>
        <fullName evidence="3">Universal stress protein</fullName>
    </submittedName>
</protein>
<proteinExistence type="inferred from homology"/>